<organism evidence="1 2">
    <name type="scientific">Piscinibacter terrae</name>
    <dbReference type="NCBI Taxonomy" id="2496871"/>
    <lineage>
        <taxon>Bacteria</taxon>
        <taxon>Pseudomonadati</taxon>
        <taxon>Pseudomonadota</taxon>
        <taxon>Betaproteobacteria</taxon>
        <taxon>Burkholderiales</taxon>
        <taxon>Sphaerotilaceae</taxon>
        <taxon>Piscinibacter</taxon>
    </lineage>
</organism>
<proteinExistence type="predicted"/>
<sequence length="1057" mass="116850">MVSLVDEVAHLPSKGPTMPTLPTRVGSIVDARTVTPSLDLAELAGQLAKAIPPNGEAQAALPLVSTAARRVHINVRGVMHRLFHNGDHAFEKAFTPGEDAGFLRDLSAPPRATTARVGGRLLSGTESVTSKSIGRLHEAINEVLDGALADVELKDLTLPSLDAAMAAFATSITERKPELAAHASMVPIVFASTERRAEERGKDIGRVLTAIETVDGNDWLESLLAGIANVMRKEGLDDEIDGALTEIRNQRSRPDSLIRAFLDFLDDQALARVRLRVTMRLMDALALQSNRAGFKAYVSRVRECHEQIAGIDGEAVVLDASTVYGGNNTSDLAEHLRKALFYTCLPAWAQGSSQLFETRAEQSRGFATVREVSYRFRVNGDNPQTQKSAFDSRMDRLHDHLFTAPDPNAFVRRDIAELVFLHLAVPDSIEDPTPLNVLEEARRVAAELKADPLRTLKALHSSLMSRSRTMQAVADELIELLKSKVNRVVPIANGSVDRFTVTVHRDILNRENLDSIGPNSDVLKRAESGDDDVEWFKHLTVSEEPVVLGGIASYVVKTELKERSLAAAGPARSMTMERDVDHPVLPIRFVPHRWLKDEQRAIVDVAQPGLFDAGAGIDVAYPLDMLTMRRKKDEKEKAQSEQFRAASCVAVTLLVYVTLWELQRRVRSELPDTALTMIRLAHTPAQAGKEEDANDPNTAVYAISQALEKALAREGAVKLQGVTTKAVGNRDNMQYKRKGALNAMLGGQPLRFEFEGSLDKVALVTYVTRPCDEHAAHADADGYLFMSRTYVAQRGEKGAVLRTLNMRTRVVDSQKDFKNPQPILEELARLREDGFAHVMLLSHHFGNRHIGRAAERHAPHGTVEFLDEAVKRYPEMSLYPLRRDVFPATRLRKRDTAESGFEVMTFKDHQEMYEALSTDALRSILPVYTFATLAVVGEEKHRPQSGFCTYFFDAEQRITDIEAAKLAEQNMLGLGGQDGIRRSLVSVLRAVHFMESEKPASRSVLLPVLDPFGWVDPQKRAAAGEVQVMSRRRAGTVLLSLPAVLAHVTKVLHKEAP</sequence>
<name>A0A3N7HIL8_9BURK</name>
<dbReference type="AlphaFoldDB" id="A0A3N7HIL8"/>
<dbReference type="Proteomes" id="UP000267464">
    <property type="component" value="Unassembled WGS sequence"/>
</dbReference>
<accession>A0A3N7HIL8</accession>
<reference evidence="1 2" key="2">
    <citation type="submission" date="2018-12" db="EMBL/GenBank/DDBJ databases">
        <title>Rhizobacter gummiphilus sp. nov., a rubber-degrading bacterium isolated from the soil of a botanical garden in Japan.</title>
        <authorList>
            <person name="Shunsuke S.S."/>
        </authorList>
    </citation>
    <scope>NUCLEOTIDE SEQUENCE [LARGE SCALE GENOMIC DNA]</scope>
    <source>
        <strain evidence="1 2">S-16</strain>
    </source>
</reference>
<protein>
    <submittedName>
        <fullName evidence="1">Uncharacterized protein</fullName>
    </submittedName>
</protein>
<evidence type="ECO:0000313" key="1">
    <source>
        <dbReference type="EMBL" id="RQP21874.1"/>
    </source>
</evidence>
<keyword evidence="2" id="KW-1185">Reference proteome</keyword>
<evidence type="ECO:0000313" key="2">
    <source>
        <dbReference type="Proteomes" id="UP000267464"/>
    </source>
</evidence>
<dbReference type="EMBL" id="QUSW01000009">
    <property type="protein sequence ID" value="RQP21874.1"/>
    <property type="molecule type" value="Genomic_DNA"/>
</dbReference>
<gene>
    <name evidence="1" type="ORF">DZC73_25890</name>
</gene>
<reference evidence="1 2" key="1">
    <citation type="submission" date="2018-08" db="EMBL/GenBank/DDBJ databases">
        <authorList>
            <person name="Khan S.A."/>
            <person name="Jeon C.O."/>
            <person name="Chun B.H."/>
            <person name="Jeong S.E."/>
        </authorList>
    </citation>
    <scope>NUCLEOTIDE SEQUENCE [LARGE SCALE GENOMIC DNA]</scope>
    <source>
        <strain evidence="1 2">S-16</strain>
    </source>
</reference>
<comment type="caution">
    <text evidence="1">The sequence shown here is derived from an EMBL/GenBank/DDBJ whole genome shotgun (WGS) entry which is preliminary data.</text>
</comment>